<dbReference type="Proteomes" id="UP001345219">
    <property type="component" value="Chromosome 24"/>
</dbReference>
<name>A0AAN7QK47_9MYRT</name>
<dbReference type="PANTHER" id="PTHR48460:SF1">
    <property type="entry name" value="RWP-RK DOMAIN-CONTAINING PROTEIN"/>
    <property type="match status" value="1"/>
</dbReference>
<reference evidence="3 4" key="1">
    <citation type="journal article" date="2023" name="Hortic Res">
        <title>Pangenome of water caltrop reveals structural variations and asymmetric subgenome divergence after allopolyploidization.</title>
        <authorList>
            <person name="Zhang X."/>
            <person name="Chen Y."/>
            <person name="Wang L."/>
            <person name="Yuan Y."/>
            <person name="Fang M."/>
            <person name="Shi L."/>
            <person name="Lu R."/>
            <person name="Comes H.P."/>
            <person name="Ma Y."/>
            <person name="Chen Y."/>
            <person name="Huang G."/>
            <person name="Zhou Y."/>
            <person name="Zheng Z."/>
            <person name="Qiu Y."/>
        </authorList>
    </citation>
    <scope>NUCLEOTIDE SEQUENCE [LARGE SCALE GENOMIC DNA]</scope>
    <source>
        <tissue evidence="3">Roots</tissue>
    </source>
</reference>
<dbReference type="PANTHER" id="PTHR48460">
    <property type="entry name" value="RWP-RK DOMAIN-CONTAINING PROTEIN"/>
    <property type="match status" value="1"/>
</dbReference>
<organism evidence="3 4">
    <name type="scientific">Trapa incisa</name>
    <dbReference type="NCBI Taxonomy" id="236973"/>
    <lineage>
        <taxon>Eukaryota</taxon>
        <taxon>Viridiplantae</taxon>
        <taxon>Streptophyta</taxon>
        <taxon>Embryophyta</taxon>
        <taxon>Tracheophyta</taxon>
        <taxon>Spermatophyta</taxon>
        <taxon>Magnoliopsida</taxon>
        <taxon>eudicotyledons</taxon>
        <taxon>Gunneridae</taxon>
        <taxon>Pentapetalae</taxon>
        <taxon>rosids</taxon>
        <taxon>malvids</taxon>
        <taxon>Myrtales</taxon>
        <taxon>Lythraceae</taxon>
        <taxon>Trapa</taxon>
    </lineage>
</organism>
<dbReference type="EMBL" id="JAXIOK010000005">
    <property type="protein sequence ID" value="KAK4769861.1"/>
    <property type="molecule type" value="Genomic_DNA"/>
</dbReference>
<accession>A0AAN7QK47</accession>
<feature type="chain" id="PRO_5042860790" evidence="2">
    <location>
        <begin position="18"/>
        <end position="182"/>
    </location>
</feature>
<feature type="signal peptide" evidence="2">
    <location>
        <begin position="1"/>
        <end position="17"/>
    </location>
</feature>
<keyword evidence="4" id="KW-1185">Reference proteome</keyword>
<evidence type="ECO:0000313" key="4">
    <source>
        <dbReference type="Proteomes" id="UP001345219"/>
    </source>
</evidence>
<sequence length="182" mass="20191">MFLSFVFVGLCFHCSFSFPCEVQFSGSQNQVANTAKQSLPHNQQNPHPSTAGSGSLAKGQTLLDEFKIGFPSEGLSVISNKWWGCNSGDEDETKKESEHKFDDLPTEMKSDEENEGHNLDLSGTNLLTAVRRKAAAEGEKALKIGVFRGRSIQDMGDRERALLLGLFQSSFPKDWIEDYPKL</sequence>
<dbReference type="AlphaFoldDB" id="A0AAN7QK47"/>
<proteinExistence type="predicted"/>
<keyword evidence="2" id="KW-0732">Signal</keyword>
<evidence type="ECO:0000256" key="2">
    <source>
        <dbReference type="SAM" id="SignalP"/>
    </source>
</evidence>
<feature type="compositionally biased region" description="Polar residues" evidence="1">
    <location>
        <begin position="33"/>
        <end position="53"/>
    </location>
</feature>
<comment type="caution">
    <text evidence="3">The sequence shown here is derived from an EMBL/GenBank/DDBJ whole genome shotgun (WGS) entry which is preliminary data.</text>
</comment>
<feature type="region of interest" description="Disordered" evidence="1">
    <location>
        <begin position="33"/>
        <end position="56"/>
    </location>
</feature>
<evidence type="ECO:0000256" key="1">
    <source>
        <dbReference type="SAM" id="MobiDB-lite"/>
    </source>
</evidence>
<protein>
    <submittedName>
        <fullName evidence="3">Uncharacterized protein</fullName>
    </submittedName>
</protein>
<gene>
    <name evidence="3" type="ORF">SAY87_030393</name>
</gene>
<evidence type="ECO:0000313" key="3">
    <source>
        <dbReference type="EMBL" id="KAK4769861.1"/>
    </source>
</evidence>